<dbReference type="SUPFAM" id="SSF47413">
    <property type="entry name" value="lambda repressor-like DNA-binding domains"/>
    <property type="match status" value="1"/>
</dbReference>
<dbReference type="GO" id="GO:0003677">
    <property type="term" value="F:DNA binding"/>
    <property type="evidence" value="ECO:0007669"/>
    <property type="project" value="UniProtKB-KW"/>
</dbReference>
<dbReference type="PANTHER" id="PTHR46558">
    <property type="entry name" value="TRACRIPTIONAL REGULATORY PROTEIN-RELATED-RELATED"/>
    <property type="match status" value="1"/>
</dbReference>
<dbReference type="PANTHER" id="PTHR46558:SF3">
    <property type="entry name" value="TRANSCRIPTIONAL REGULATOR"/>
    <property type="match status" value="1"/>
</dbReference>
<gene>
    <name evidence="3" type="ORF">HCR03_14980</name>
</gene>
<dbReference type="InterPro" id="IPR001387">
    <property type="entry name" value="Cro/C1-type_HTH"/>
</dbReference>
<name>A0A7G8T8Q5_9FIRM</name>
<evidence type="ECO:0000256" key="1">
    <source>
        <dbReference type="ARBA" id="ARBA00023125"/>
    </source>
</evidence>
<keyword evidence="1" id="KW-0238">DNA-binding</keyword>
<proteinExistence type="predicted"/>
<evidence type="ECO:0000259" key="2">
    <source>
        <dbReference type="PROSITE" id="PS50943"/>
    </source>
</evidence>
<dbReference type="KEGG" id="cfem:HCR03_14980"/>
<reference evidence="3 4" key="1">
    <citation type="submission" date="2020-08" db="EMBL/GenBank/DDBJ databases">
        <title>The isolate Caproiciproducens sp. 7D4C2 produces n-caproate at mildly acidic conditions from hexoses: genome and rBOX comparison with related strains and chain-elongating bacteria.</title>
        <authorList>
            <person name="Esquivel-Elizondo S."/>
            <person name="Bagci C."/>
            <person name="Temovska M."/>
            <person name="Jeon B.S."/>
            <person name="Bessarab I."/>
            <person name="Williams R.B.H."/>
            <person name="Huson D.H."/>
            <person name="Angenent L.T."/>
        </authorList>
    </citation>
    <scope>NUCLEOTIDE SEQUENCE [LARGE SCALE GENOMIC DNA]</scope>
    <source>
        <strain evidence="3 4">7D4C2</strain>
    </source>
</reference>
<protein>
    <submittedName>
        <fullName evidence="3">Helix-turn-helix transcriptional regulator</fullName>
    </submittedName>
</protein>
<dbReference type="PROSITE" id="PS50943">
    <property type="entry name" value="HTH_CROC1"/>
    <property type="match status" value="1"/>
</dbReference>
<feature type="domain" description="HTH cro/C1-type" evidence="2">
    <location>
        <begin position="14"/>
        <end position="68"/>
    </location>
</feature>
<evidence type="ECO:0000313" key="3">
    <source>
        <dbReference type="EMBL" id="QNK39996.1"/>
    </source>
</evidence>
<dbReference type="Gene3D" id="1.10.260.40">
    <property type="entry name" value="lambda repressor-like DNA-binding domains"/>
    <property type="match status" value="1"/>
</dbReference>
<evidence type="ECO:0000313" key="4">
    <source>
        <dbReference type="Proteomes" id="UP000515909"/>
    </source>
</evidence>
<organism evidence="3 4">
    <name type="scientific">Caproicibacter fermentans</name>
    <dbReference type="NCBI Taxonomy" id="2576756"/>
    <lineage>
        <taxon>Bacteria</taxon>
        <taxon>Bacillati</taxon>
        <taxon>Bacillota</taxon>
        <taxon>Clostridia</taxon>
        <taxon>Eubacteriales</taxon>
        <taxon>Acutalibacteraceae</taxon>
        <taxon>Caproicibacter</taxon>
    </lineage>
</organism>
<dbReference type="CDD" id="cd00093">
    <property type="entry name" value="HTH_XRE"/>
    <property type="match status" value="1"/>
</dbReference>
<accession>A0A7G8T8Q5</accession>
<dbReference type="InterPro" id="IPR010982">
    <property type="entry name" value="Lambda_DNA-bd_dom_sf"/>
</dbReference>
<dbReference type="RefSeq" id="WP_187035139.1">
    <property type="nucleotide sequence ID" value="NZ_CP060286.1"/>
</dbReference>
<dbReference type="SMART" id="SM00530">
    <property type="entry name" value="HTH_XRE"/>
    <property type="match status" value="1"/>
</dbReference>
<dbReference type="Proteomes" id="UP000515909">
    <property type="component" value="Chromosome"/>
</dbReference>
<dbReference type="Pfam" id="PF01381">
    <property type="entry name" value="HTH_3"/>
    <property type="match status" value="1"/>
</dbReference>
<dbReference type="EMBL" id="CP060286">
    <property type="protein sequence ID" value="QNK39996.1"/>
    <property type="molecule type" value="Genomic_DNA"/>
</dbReference>
<dbReference type="AlphaFoldDB" id="A0A7G8T8Q5"/>
<sequence length="110" mass="12804">MKTELEKGELGSAIRAARLEKHLSQEELAELVGITPTHVKHIESEHRKPSIELLYRLVRTLNLSLDTLFFPERADGLEIYRKTERLMRQCNEKQLRILYAAMEAMLKEEG</sequence>